<reference evidence="1" key="2">
    <citation type="journal article" date="2015" name="Fish Shellfish Immunol.">
        <title>Early steps in the European eel (Anguilla anguilla)-Vibrio vulnificus interaction in the gills: Role of the RtxA13 toxin.</title>
        <authorList>
            <person name="Callol A."/>
            <person name="Pajuelo D."/>
            <person name="Ebbesson L."/>
            <person name="Teles M."/>
            <person name="MacKenzie S."/>
            <person name="Amaro C."/>
        </authorList>
    </citation>
    <scope>NUCLEOTIDE SEQUENCE</scope>
</reference>
<sequence length="39" mass="4312">MSLQSHNGTFKRSYKPTLGQIGLGACKRVCIKITRLCTT</sequence>
<reference evidence="1" key="1">
    <citation type="submission" date="2014-11" db="EMBL/GenBank/DDBJ databases">
        <authorList>
            <person name="Amaro Gonzalez C."/>
        </authorList>
    </citation>
    <scope>NUCLEOTIDE SEQUENCE</scope>
</reference>
<organism evidence="1">
    <name type="scientific">Anguilla anguilla</name>
    <name type="common">European freshwater eel</name>
    <name type="synonym">Muraena anguilla</name>
    <dbReference type="NCBI Taxonomy" id="7936"/>
    <lineage>
        <taxon>Eukaryota</taxon>
        <taxon>Metazoa</taxon>
        <taxon>Chordata</taxon>
        <taxon>Craniata</taxon>
        <taxon>Vertebrata</taxon>
        <taxon>Euteleostomi</taxon>
        <taxon>Actinopterygii</taxon>
        <taxon>Neopterygii</taxon>
        <taxon>Teleostei</taxon>
        <taxon>Anguilliformes</taxon>
        <taxon>Anguillidae</taxon>
        <taxon>Anguilla</taxon>
    </lineage>
</organism>
<proteinExistence type="predicted"/>
<evidence type="ECO:0000313" key="1">
    <source>
        <dbReference type="EMBL" id="JAH78680.1"/>
    </source>
</evidence>
<accession>A0A0E9VMM9</accession>
<dbReference type="EMBL" id="GBXM01029897">
    <property type="protein sequence ID" value="JAH78680.1"/>
    <property type="molecule type" value="Transcribed_RNA"/>
</dbReference>
<name>A0A0E9VMM9_ANGAN</name>
<dbReference type="AlphaFoldDB" id="A0A0E9VMM9"/>
<protein>
    <submittedName>
        <fullName evidence="1">Uncharacterized protein</fullName>
    </submittedName>
</protein>